<evidence type="ECO:0000313" key="4">
    <source>
        <dbReference type="Proteomes" id="UP000657385"/>
    </source>
</evidence>
<keyword evidence="2" id="KW-0472">Membrane</keyword>
<evidence type="ECO:0000256" key="1">
    <source>
        <dbReference type="SAM" id="MobiDB-lite"/>
    </source>
</evidence>
<organism evidence="3 4">
    <name type="scientific">Streptacidiphilus fuscans</name>
    <dbReference type="NCBI Taxonomy" id="2789292"/>
    <lineage>
        <taxon>Bacteria</taxon>
        <taxon>Bacillati</taxon>
        <taxon>Actinomycetota</taxon>
        <taxon>Actinomycetes</taxon>
        <taxon>Kitasatosporales</taxon>
        <taxon>Streptomycetaceae</taxon>
        <taxon>Streptacidiphilus</taxon>
    </lineage>
</organism>
<evidence type="ECO:0000256" key="2">
    <source>
        <dbReference type="SAM" id="Phobius"/>
    </source>
</evidence>
<feature type="transmembrane region" description="Helical" evidence="2">
    <location>
        <begin position="148"/>
        <end position="169"/>
    </location>
</feature>
<feature type="transmembrane region" description="Helical" evidence="2">
    <location>
        <begin position="104"/>
        <end position="128"/>
    </location>
</feature>
<feature type="region of interest" description="Disordered" evidence="1">
    <location>
        <begin position="1"/>
        <end position="21"/>
    </location>
</feature>
<dbReference type="AlphaFoldDB" id="A0A931BFS8"/>
<dbReference type="RefSeq" id="WP_196197823.1">
    <property type="nucleotide sequence ID" value="NZ_JADPRT010000017.1"/>
</dbReference>
<proteinExistence type="predicted"/>
<evidence type="ECO:0008006" key="5">
    <source>
        <dbReference type="Google" id="ProtNLM"/>
    </source>
</evidence>
<gene>
    <name evidence="3" type="ORF">I2501_32045</name>
</gene>
<sequence>MTTTTAPSRRSSRTGASAADRSTRRLHRAAVVRIGFGLVWAVDASFKWLPGFIHGQTISDELGQGTAIHTPVIHQWLQLWHTIGGASPGAFAVVTAVTETAIALGLILGVFSNAVFVGSALYALGVWSTAEAFGLPWNTPGITDVGPSVAYIFASLALLHAHAGATWSLDARLRPRLGRLAWLSGPAAGSIPA</sequence>
<dbReference type="EMBL" id="JADPRT010000017">
    <property type="protein sequence ID" value="MBF9072660.1"/>
    <property type="molecule type" value="Genomic_DNA"/>
</dbReference>
<evidence type="ECO:0000313" key="3">
    <source>
        <dbReference type="EMBL" id="MBF9072660.1"/>
    </source>
</evidence>
<keyword evidence="2" id="KW-0812">Transmembrane</keyword>
<name>A0A931BFS8_9ACTN</name>
<keyword evidence="4" id="KW-1185">Reference proteome</keyword>
<reference evidence="3" key="1">
    <citation type="submission" date="2020-11" db="EMBL/GenBank/DDBJ databases">
        <title>Isolation and identification of active actinomycetes.</title>
        <authorList>
            <person name="Yu B."/>
        </authorList>
    </citation>
    <scope>NUCLEOTIDE SEQUENCE</scope>
    <source>
        <strain evidence="3">NEAU-YB345</strain>
    </source>
</reference>
<dbReference type="Proteomes" id="UP000657385">
    <property type="component" value="Unassembled WGS sequence"/>
</dbReference>
<protein>
    <recommendedName>
        <fullName evidence="5">DoxX family membrane protein</fullName>
    </recommendedName>
</protein>
<keyword evidence="2" id="KW-1133">Transmembrane helix</keyword>
<accession>A0A931BFS8</accession>
<feature type="transmembrane region" description="Helical" evidence="2">
    <location>
        <begin position="79"/>
        <end position="97"/>
    </location>
</feature>
<feature type="transmembrane region" description="Helical" evidence="2">
    <location>
        <begin position="30"/>
        <end position="49"/>
    </location>
</feature>
<comment type="caution">
    <text evidence="3">The sequence shown here is derived from an EMBL/GenBank/DDBJ whole genome shotgun (WGS) entry which is preliminary data.</text>
</comment>
<feature type="compositionally biased region" description="Low complexity" evidence="1">
    <location>
        <begin position="1"/>
        <end position="20"/>
    </location>
</feature>